<evidence type="ECO:0000313" key="2">
    <source>
        <dbReference type="Proteomes" id="UP000006867"/>
    </source>
</evidence>
<gene>
    <name evidence="1" type="ordered locus">BATR1942_07715</name>
</gene>
<accession>A0ABM5LXS7</accession>
<reference evidence="1 2" key="1">
    <citation type="journal article" date="2011" name="Front. Microbiol.">
        <title>Genomic signatures of strain selection and enhancement in Bacillus atrophaeus var. globigii, a historical biowarfare simulant.</title>
        <authorList>
            <person name="Gibbons H.S."/>
            <person name="Broomall S.M."/>
            <person name="McNew L.A."/>
            <person name="Daligault H."/>
            <person name="Chapman C."/>
            <person name="Bruce D."/>
            <person name="Karavis M."/>
            <person name="Krepps M."/>
            <person name="McGregor P.A."/>
            <person name="Hong C."/>
            <person name="Park K.H."/>
            <person name="Akmal A."/>
            <person name="Feldman A."/>
            <person name="Lin J.S."/>
            <person name="Chang W.E."/>
            <person name="Higgs B.W."/>
            <person name="Demirev P."/>
            <person name="Lindquist J."/>
            <person name="Liem A."/>
            <person name="Fochler E."/>
            <person name="Read T.D."/>
            <person name="Tapia R."/>
            <person name="Johnson S."/>
            <person name="Bishop-Lilly K.A."/>
            <person name="Detter C."/>
            <person name="Han C."/>
            <person name="Sozhamannan S."/>
            <person name="Rosenzweig C.N."/>
            <person name="Skowronski E.W."/>
        </authorList>
    </citation>
    <scope>NUCLEOTIDE SEQUENCE [LARGE SCALE GENOMIC DNA]</scope>
    <source>
        <strain evidence="1 2">1942</strain>
    </source>
</reference>
<dbReference type="RefSeq" id="WP_013390550.1">
    <property type="nucleotide sequence ID" value="NC_014639.1"/>
</dbReference>
<sequence length="98" mass="11514">MTQTDAVTDVQEVIFELINQRKLEKALTLLNGLETKKQNENELGFHYYLEGLITNDKEAFYKSIEYFKLSQDKLFIKMPLIKLENMGENPRLLKIISM</sequence>
<name>A0ABM5LXS7_BACA1</name>
<keyword evidence="2" id="KW-1185">Reference proteome</keyword>
<dbReference type="EMBL" id="CP002207">
    <property type="protein sequence ID" value="ADP32482.1"/>
    <property type="molecule type" value="Genomic_DNA"/>
</dbReference>
<dbReference type="Pfam" id="PF22871">
    <property type="entry name" value="AimR"/>
    <property type="match status" value="1"/>
</dbReference>
<evidence type="ECO:0000313" key="1">
    <source>
        <dbReference type="EMBL" id="ADP32482.1"/>
    </source>
</evidence>
<organism evidence="1 2">
    <name type="scientific">Bacillus atrophaeus (strain 1942)</name>
    <dbReference type="NCBI Taxonomy" id="720555"/>
    <lineage>
        <taxon>Bacteria</taxon>
        <taxon>Bacillati</taxon>
        <taxon>Bacillota</taxon>
        <taxon>Bacilli</taxon>
        <taxon>Bacillales</taxon>
        <taxon>Bacillaceae</taxon>
        <taxon>Bacillus</taxon>
    </lineage>
</organism>
<proteinExistence type="predicted"/>
<protein>
    <submittedName>
        <fullName evidence="1">Uncharacterized protein</fullName>
    </submittedName>
</protein>
<dbReference type="Proteomes" id="UP000006867">
    <property type="component" value="Chromosome"/>
</dbReference>
<dbReference type="InterPro" id="IPR047705">
    <property type="entry name" value="AimR-like"/>
</dbReference>